<evidence type="ECO:0000256" key="5">
    <source>
        <dbReference type="SAM" id="Phobius"/>
    </source>
</evidence>
<feature type="transmembrane region" description="Helical" evidence="5">
    <location>
        <begin position="12"/>
        <end position="31"/>
    </location>
</feature>
<gene>
    <name evidence="7" type="primary">nad2</name>
    <name evidence="7" type="ORF">TampMt_p038</name>
</gene>
<evidence type="ECO:0000256" key="1">
    <source>
        <dbReference type="ARBA" id="ARBA00004141"/>
    </source>
</evidence>
<evidence type="ECO:0000259" key="6">
    <source>
        <dbReference type="Pfam" id="PF00361"/>
    </source>
</evidence>
<evidence type="ECO:0000313" key="7">
    <source>
        <dbReference type="EMBL" id="AVK94053.1"/>
    </source>
</evidence>
<dbReference type="GO" id="GO:0008137">
    <property type="term" value="F:NADH dehydrogenase (ubiquinone) activity"/>
    <property type="evidence" value="ECO:0007669"/>
    <property type="project" value="InterPro"/>
</dbReference>
<feature type="transmembrane region" description="Helical" evidence="5">
    <location>
        <begin position="112"/>
        <end position="130"/>
    </location>
</feature>
<reference evidence="7" key="1">
    <citation type="journal article" date="2018" name="BMC Genomics">
        <title>Comparative mitochondrial genomics of cryptophyte algae: gene shuffling and dynamic mobile genetic elements.</title>
        <authorList>
            <person name="Kim J.I."/>
            <person name="Yoon H.S."/>
            <person name="Yi G."/>
            <person name="Shin W."/>
            <person name="Archibald J.M."/>
        </authorList>
    </citation>
    <scope>NUCLEOTIDE SEQUENCE</scope>
    <source>
        <strain evidence="7">HACCP-CR01</strain>
    </source>
</reference>
<feature type="transmembrane region" description="Helical" evidence="5">
    <location>
        <begin position="217"/>
        <end position="241"/>
    </location>
</feature>
<dbReference type="HAMAP" id="MF_00445">
    <property type="entry name" value="NDH1_NuoN_1"/>
    <property type="match status" value="1"/>
</dbReference>
<feature type="transmembrane region" description="Helical" evidence="5">
    <location>
        <begin position="287"/>
        <end position="305"/>
    </location>
</feature>
<dbReference type="InterPro" id="IPR010096">
    <property type="entry name" value="NADH-Q_OxRdtase_suN/2"/>
</dbReference>
<feature type="domain" description="NADH:quinone oxidoreductase/Mrp antiporter transmembrane" evidence="6">
    <location>
        <begin position="132"/>
        <end position="433"/>
    </location>
</feature>
<feature type="transmembrane region" description="Helical" evidence="5">
    <location>
        <begin position="339"/>
        <end position="360"/>
    </location>
</feature>
<keyword evidence="7" id="KW-0496">Mitochondrion</keyword>
<name>A0A2P1E6N5_9CRYP</name>
<keyword evidence="2 5" id="KW-0812">Transmembrane</keyword>
<feature type="transmembrane region" description="Helical" evidence="5">
    <location>
        <begin position="167"/>
        <end position="190"/>
    </location>
</feature>
<dbReference type="RefSeq" id="YP_009475791.1">
    <property type="nucleotide sequence ID" value="NC_037436.1"/>
</dbReference>
<keyword evidence="3 5" id="KW-1133">Transmembrane helix</keyword>
<dbReference type="GO" id="GO:0016020">
    <property type="term" value="C:membrane"/>
    <property type="evidence" value="ECO:0007669"/>
    <property type="project" value="UniProtKB-SubCell"/>
</dbReference>
<organism evidence="7">
    <name type="scientific">Teleaulax amphioxeia</name>
    <dbReference type="NCBI Taxonomy" id="77931"/>
    <lineage>
        <taxon>Eukaryota</taxon>
        <taxon>Cryptophyceae</taxon>
        <taxon>Pyrenomonadales</taxon>
        <taxon>Geminigeraceae</taxon>
        <taxon>Teleaulax</taxon>
    </lineage>
</organism>
<evidence type="ECO:0000256" key="3">
    <source>
        <dbReference type="ARBA" id="ARBA00022989"/>
    </source>
</evidence>
<feature type="transmembrane region" description="Helical" evidence="5">
    <location>
        <begin position="420"/>
        <end position="442"/>
    </location>
</feature>
<sequence length="497" mass="55676">MEFNFNIDWIAAIPEIFILVMINFFIVYAVIYSTSPNLGYPILIRNVTWLGVQILVFALLLNVSNPMTGVIAFNNLLIFDNFSILVKTVILVSTIITLVLALDYSKYENLNCFEYVILMILAVTGMMLVVSSYDLIAMYLAIELQSFCMYIIASLKRESEFSTEAGLKYFILGAFSSGLLLFGCSLLYGFTGTTNYQQLFQVFSTIDKTVDIEVSNAIILGVLFILVGMLFKLSAAPFHLWAPDVYEGAPTSVTAFFAIVPKIAILSLVVRLFSYVFYGLLLPWQEVLILCSLLSMIVGTLGALWQKKIKRLLAYSGIGHIGYMLIGISTGSIEGIYATFFYVIIYIVMTVATFSILLSIRRQGNLSKLKYLNDLSGLFVSNPQLALAFSIIMFSMCGVPPLAGFFSKMFIFISAINMEMYFLAIIGVMTSVIASFYYIRIIKLMFFDSTTKINNLSPISKENSLFLSVCCLFLMTFFVWPTPLALTLHNSIMYLCV</sequence>
<feature type="transmembrane region" description="Helical" evidence="5">
    <location>
        <begin position="43"/>
        <end position="64"/>
    </location>
</feature>
<feature type="transmembrane region" description="Helical" evidence="5">
    <location>
        <begin position="463"/>
        <end position="480"/>
    </location>
</feature>
<dbReference type="GeneID" id="36496174"/>
<dbReference type="EMBL" id="MG680944">
    <property type="protein sequence ID" value="AVK94053.1"/>
    <property type="molecule type" value="Genomic_DNA"/>
</dbReference>
<accession>A0A2P1E6N5</accession>
<feature type="transmembrane region" description="Helical" evidence="5">
    <location>
        <begin position="385"/>
        <end position="414"/>
    </location>
</feature>
<dbReference type="AlphaFoldDB" id="A0A2P1E6N5"/>
<dbReference type="PANTHER" id="PTHR22773">
    <property type="entry name" value="NADH DEHYDROGENASE"/>
    <property type="match status" value="1"/>
</dbReference>
<dbReference type="InterPro" id="IPR001750">
    <property type="entry name" value="ND/Mrp_TM"/>
</dbReference>
<feature type="transmembrane region" description="Helical" evidence="5">
    <location>
        <begin position="312"/>
        <end position="333"/>
    </location>
</feature>
<comment type="subcellular location">
    <subcellularLocation>
        <location evidence="1">Membrane</location>
        <topology evidence="1">Multi-pass membrane protein</topology>
    </subcellularLocation>
</comment>
<keyword evidence="4 5" id="KW-0472">Membrane</keyword>
<feature type="transmembrane region" description="Helical" evidence="5">
    <location>
        <begin position="84"/>
        <end position="105"/>
    </location>
</feature>
<dbReference type="Pfam" id="PF00361">
    <property type="entry name" value="Proton_antipo_M"/>
    <property type="match status" value="1"/>
</dbReference>
<evidence type="ECO:0000256" key="2">
    <source>
        <dbReference type="ARBA" id="ARBA00022692"/>
    </source>
</evidence>
<dbReference type="GO" id="GO:0042773">
    <property type="term" value="P:ATP synthesis coupled electron transport"/>
    <property type="evidence" value="ECO:0007669"/>
    <property type="project" value="InterPro"/>
</dbReference>
<dbReference type="NCBIfam" id="TIGR01770">
    <property type="entry name" value="NDH_I_N"/>
    <property type="match status" value="1"/>
</dbReference>
<proteinExistence type="inferred from homology"/>
<evidence type="ECO:0000256" key="4">
    <source>
        <dbReference type="ARBA" id="ARBA00023136"/>
    </source>
</evidence>
<geneLocation type="mitochondrion" evidence="7"/>
<protein>
    <submittedName>
        <fullName evidence="7">NADH dehydrogenase subunit 2</fullName>
    </submittedName>
</protein>